<dbReference type="RefSeq" id="XP_002673546.1">
    <property type="nucleotide sequence ID" value="XM_002673500.1"/>
</dbReference>
<dbReference type="CDD" id="cd02620">
    <property type="entry name" value="Peptidase_C1A_CathepsinB"/>
    <property type="match status" value="1"/>
</dbReference>
<reference evidence="5 6" key="1">
    <citation type="journal article" date="2010" name="Cell">
        <title>The genome of Naegleria gruberi illuminates early eukaryotic versatility.</title>
        <authorList>
            <person name="Fritz-Laylin L.K."/>
            <person name="Prochnik S.E."/>
            <person name="Ginger M.L."/>
            <person name="Dacks J.B."/>
            <person name="Carpenter M.L."/>
            <person name="Field M.C."/>
            <person name="Kuo A."/>
            <person name="Paredez A."/>
            <person name="Chapman J."/>
            <person name="Pham J."/>
            <person name="Shu S."/>
            <person name="Neupane R."/>
            <person name="Cipriano M."/>
            <person name="Mancuso J."/>
            <person name="Tu H."/>
            <person name="Salamov A."/>
            <person name="Lindquist E."/>
            <person name="Shapiro H."/>
            <person name="Lucas S."/>
            <person name="Grigoriev I.V."/>
            <person name="Cande W.Z."/>
            <person name="Fulton C."/>
            <person name="Rokhsar D.S."/>
            <person name="Dawson S.C."/>
        </authorList>
    </citation>
    <scope>NUCLEOTIDE SEQUENCE [LARGE SCALE GENOMIC DNA]</scope>
    <source>
        <strain evidence="5 6">NEG-M</strain>
    </source>
</reference>
<dbReference type="InterPro" id="IPR038765">
    <property type="entry name" value="Papain-like_cys_pep_sf"/>
</dbReference>
<evidence type="ECO:0000313" key="6">
    <source>
        <dbReference type="Proteomes" id="UP000006671"/>
    </source>
</evidence>
<dbReference type="InterPro" id="IPR000169">
    <property type="entry name" value="Pept_cys_AS"/>
</dbReference>
<dbReference type="eggNOG" id="KOG1543">
    <property type="taxonomic scope" value="Eukaryota"/>
</dbReference>
<dbReference type="KEGG" id="ngr:NAEGRDRAFT_71406"/>
<name>D2VQZ9_NAEGR</name>
<evidence type="ECO:0000256" key="1">
    <source>
        <dbReference type="ARBA" id="ARBA00008455"/>
    </source>
</evidence>
<evidence type="ECO:0000259" key="4">
    <source>
        <dbReference type="SMART" id="SM00645"/>
    </source>
</evidence>
<dbReference type="PRINTS" id="PR00705">
    <property type="entry name" value="PAPAIN"/>
</dbReference>
<dbReference type="Gene3D" id="3.90.70.10">
    <property type="entry name" value="Cysteine proteinases"/>
    <property type="match status" value="1"/>
</dbReference>
<keyword evidence="6" id="KW-1185">Reference proteome</keyword>
<dbReference type="GeneID" id="8864549"/>
<keyword evidence="3" id="KW-0812">Transmembrane</keyword>
<evidence type="ECO:0000313" key="5">
    <source>
        <dbReference type="EMBL" id="EFC40802.1"/>
    </source>
</evidence>
<dbReference type="Pfam" id="PF00112">
    <property type="entry name" value="Peptidase_C1"/>
    <property type="match status" value="1"/>
</dbReference>
<dbReference type="EMBL" id="GG738890">
    <property type="protein sequence ID" value="EFC40802.1"/>
    <property type="molecule type" value="Genomic_DNA"/>
</dbReference>
<gene>
    <name evidence="5" type="ORF">NAEGRDRAFT_71406</name>
</gene>
<sequence>MNNNSNKSFATTRRKSSNTFLVLSCIVCFVLFTFMLTMVTPIELSKGNNKKPMPPKHNSTHPVHPTHPIANHTHANTPVNDKSLIDRINSNHTHGWKATEYSRFDNMTISQLRDNLFGLSLMSSDEDTPRMANIETRIDIPMNFDARTQWKGCVPAIRDQQTCGACWAFSANYVLAHRLCIATNGQTNVVLSPEYQVQCDTMNKACQGGYLKYSWTFLENTGTPLDSCIPYASGRGTFSSGTCPTQCKIASMSMSKYKAKNTVYISGINNIKTAIMTYGSVQAGFTVYRDLTGYKSGVYKHIENTVLGGHAVALIGFGVEGGSNYWLAANSWGPNWGMSGYFKIAQGEGGIENQVYAGEAVY</sequence>
<feature type="transmembrane region" description="Helical" evidence="3">
    <location>
        <begin position="20"/>
        <end position="42"/>
    </location>
</feature>
<dbReference type="STRING" id="5762.D2VQZ9"/>
<keyword evidence="2" id="KW-1015">Disulfide bond</keyword>
<dbReference type="PROSITE" id="PS00639">
    <property type="entry name" value="THIOL_PROTEASE_HIS"/>
    <property type="match status" value="1"/>
</dbReference>
<dbReference type="GO" id="GO:0006508">
    <property type="term" value="P:proteolysis"/>
    <property type="evidence" value="ECO:0007669"/>
    <property type="project" value="InterPro"/>
</dbReference>
<evidence type="ECO:0000256" key="3">
    <source>
        <dbReference type="SAM" id="Phobius"/>
    </source>
</evidence>
<organism evidence="6">
    <name type="scientific">Naegleria gruberi</name>
    <name type="common">Amoeba</name>
    <dbReference type="NCBI Taxonomy" id="5762"/>
    <lineage>
        <taxon>Eukaryota</taxon>
        <taxon>Discoba</taxon>
        <taxon>Heterolobosea</taxon>
        <taxon>Tetramitia</taxon>
        <taxon>Eutetramitia</taxon>
        <taxon>Vahlkampfiidae</taxon>
        <taxon>Naegleria</taxon>
    </lineage>
</organism>
<dbReference type="AlphaFoldDB" id="D2VQZ9"/>
<dbReference type="SUPFAM" id="SSF54001">
    <property type="entry name" value="Cysteine proteinases"/>
    <property type="match status" value="1"/>
</dbReference>
<dbReference type="VEuPathDB" id="AmoebaDB:NAEGRDRAFT_71406"/>
<dbReference type="GO" id="GO:0008234">
    <property type="term" value="F:cysteine-type peptidase activity"/>
    <property type="evidence" value="ECO:0007669"/>
    <property type="project" value="InterPro"/>
</dbReference>
<dbReference type="PROSITE" id="PS00139">
    <property type="entry name" value="THIOL_PROTEASE_CYS"/>
    <property type="match status" value="1"/>
</dbReference>
<protein>
    <submittedName>
        <fullName evidence="5">Predicted protein</fullName>
    </submittedName>
</protein>
<dbReference type="SMART" id="SM00645">
    <property type="entry name" value="Pept_C1"/>
    <property type="match status" value="1"/>
</dbReference>
<dbReference type="Proteomes" id="UP000006671">
    <property type="component" value="Unassembled WGS sequence"/>
</dbReference>
<dbReference type="InterPro" id="IPR025660">
    <property type="entry name" value="Pept_his_AS"/>
</dbReference>
<keyword evidence="3" id="KW-1133">Transmembrane helix</keyword>
<evidence type="ECO:0000256" key="2">
    <source>
        <dbReference type="ARBA" id="ARBA00023157"/>
    </source>
</evidence>
<keyword evidence="3" id="KW-0472">Membrane</keyword>
<dbReference type="InParanoid" id="D2VQZ9"/>
<comment type="similarity">
    <text evidence="1">Belongs to the peptidase C1 family.</text>
</comment>
<accession>D2VQZ9</accession>
<dbReference type="PANTHER" id="PTHR12411">
    <property type="entry name" value="CYSTEINE PROTEASE FAMILY C1-RELATED"/>
    <property type="match status" value="1"/>
</dbReference>
<dbReference type="PROSITE" id="PS00640">
    <property type="entry name" value="THIOL_PROTEASE_ASN"/>
    <property type="match status" value="1"/>
</dbReference>
<proteinExistence type="inferred from homology"/>
<dbReference type="InterPro" id="IPR025661">
    <property type="entry name" value="Pept_asp_AS"/>
</dbReference>
<dbReference type="InterPro" id="IPR000668">
    <property type="entry name" value="Peptidase_C1A_C"/>
</dbReference>
<dbReference type="InterPro" id="IPR013128">
    <property type="entry name" value="Peptidase_C1A"/>
</dbReference>
<dbReference type="OMA" id="CYIESDI"/>
<dbReference type="OrthoDB" id="640249at2759"/>
<feature type="domain" description="Peptidase C1A papain C-terminal" evidence="4">
    <location>
        <begin position="140"/>
        <end position="359"/>
    </location>
</feature>